<name>A0A7W8DS27_9BACT</name>
<evidence type="ECO:0000256" key="2">
    <source>
        <dbReference type="ARBA" id="ARBA00006472"/>
    </source>
</evidence>
<keyword evidence="6" id="KW-1185">Reference proteome</keyword>
<dbReference type="Proteomes" id="UP000534294">
    <property type="component" value="Unassembled WGS sequence"/>
</dbReference>
<dbReference type="GO" id="GO:0008124">
    <property type="term" value="F:4-alpha-hydroxytetrahydrobiopterin dehydratase activity"/>
    <property type="evidence" value="ECO:0007669"/>
    <property type="project" value="UniProtKB-EC"/>
</dbReference>
<reference evidence="5 6" key="1">
    <citation type="submission" date="2020-08" db="EMBL/GenBank/DDBJ databases">
        <title>Genomic Encyclopedia of Type Strains, Phase IV (KMG-IV): sequencing the most valuable type-strain genomes for metagenomic binning, comparative biology and taxonomic classification.</title>
        <authorList>
            <person name="Goeker M."/>
        </authorList>
    </citation>
    <scope>NUCLEOTIDE SEQUENCE [LARGE SCALE GENOMIC DNA]</scope>
    <source>
        <strain evidence="5 6">DSM 12251</strain>
    </source>
</reference>
<dbReference type="CDD" id="cd00488">
    <property type="entry name" value="PCD_DCoH"/>
    <property type="match status" value="1"/>
</dbReference>
<dbReference type="Gene3D" id="3.30.1360.20">
    <property type="entry name" value="Transcriptional coactivator/pterin dehydratase"/>
    <property type="match status" value="1"/>
</dbReference>
<evidence type="ECO:0000256" key="4">
    <source>
        <dbReference type="ARBA" id="ARBA00023239"/>
    </source>
</evidence>
<comment type="similarity">
    <text evidence="2">Belongs to the pterin-4-alpha-carbinolamine dehydratase family.</text>
</comment>
<dbReference type="GO" id="GO:0006729">
    <property type="term" value="P:tetrahydrobiopterin biosynthetic process"/>
    <property type="evidence" value="ECO:0007669"/>
    <property type="project" value="InterPro"/>
</dbReference>
<dbReference type="EMBL" id="JACHIF010000014">
    <property type="protein sequence ID" value="MBB5040534.1"/>
    <property type="molecule type" value="Genomic_DNA"/>
</dbReference>
<dbReference type="PANTHER" id="PTHR12599">
    <property type="entry name" value="PTERIN-4-ALPHA-CARBINOLAMINE DEHYDRATASE"/>
    <property type="match status" value="1"/>
</dbReference>
<evidence type="ECO:0000313" key="6">
    <source>
        <dbReference type="Proteomes" id="UP000534294"/>
    </source>
</evidence>
<dbReference type="RefSeq" id="WP_184213194.1">
    <property type="nucleotide sequence ID" value="NZ_JACHIF010000014.1"/>
</dbReference>
<dbReference type="InterPro" id="IPR036428">
    <property type="entry name" value="PCD_sf"/>
</dbReference>
<evidence type="ECO:0000256" key="3">
    <source>
        <dbReference type="ARBA" id="ARBA00013252"/>
    </source>
</evidence>
<evidence type="ECO:0000256" key="1">
    <source>
        <dbReference type="ARBA" id="ARBA00001554"/>
    </source>
</evidence>
<proteinExistence type="inferred from homology"/>
<gene>
    <name evidence="5" type="ORF">HNQ64_004820</name>
</gene>
<dbReference type="EC" id="4.2.1.96" evidence="3"/>
<dbReference type="InterPro" id="IPR001533">
    <property type="entry name" value="Pterin_deHydtase"/>
</dbReference>
<accession>A0A7W8DS27</accession>
<sequence length="103" mass="11706">MRLLLTLDDIELALAKLPGWKREGTELVKNYRFGAYLQGIEFVRLLAHSAEEMDHHPDFLVGWRKVTVRLTTHSEGGITSMDIQMAEQAEKSFKQADMNFGGV</sequence>
<dbReference type="PANTHER" id="PTHR12599:SF0">
    <property type="entry name" value="PTERIN-4-ALPHA-CARBINOLAMINE DEHYDRATASE"/>
    <property type="match status" value="1"/>
</dbReference>
<dbReference type="NCBIfam" id="NF002017">
    <property type="entry name" value="PRK00823.1-2"/>
    <property type="match status" value="1"/>
</dbReference>
<dbReference type="AlphaFoldDB" id="A0A7W8DS27"/>
<comment type="caution">
    <text evidence="5">The sequence shown here is derived from an EMBL/GenBank/DDBJ whole genome shotgun (WGS) entry which is preliminary data.</text>
</comment>
<organism evidence="5 6">
    <name type="scientific">Prosthecobacter dejongeii</name>
    <dbReference type="NCBI Taxonomy" id="48465"/>
    <lineage>
        <taxon>Bacteria</taxon>
        <taxon>Pseudomonadati</taxon>
        <taxon>Verrucomicrobiota</taxon>
        <taxon>Verrucomicrobiia</taxon>
        <taxon>Verrucomicrobiales</taxon>
        <taxon>Verrucomicrobiaceae</taxon>
        <taxon>Prosthecobacter</taxon>
    </lineage>
</organism>
<evidence type="ECO:0000313" key="5">
    <source>
        <dbReference type="EMBL" id="MBB5040534.1"/>
    </source>
</evidence>
<keyword evidence="4 5" id="KW-0456">Lyase</keyword>
<comment type="catalytic activity">
    <reaction evidence="1">
        <text>(4aS,6R)-4a-hydroxy-L-erythro-5,6,7,8-tetrahydrobiopterin = (6R)-L-erythro-6,7-dihydrobiopterin + H2O</text>
        <dbReference type="Rhea" id="RHEA:11920"/>
        <dbReference type="ChEBI" id="CHEBI:15377"/>
        <dbReference type="ChEBI" id="CHEBI:15642"/>
        <dbReference type="ChEBI" id="CHEBI:43120"/>
        <dbReference type="EC" id="4.2.1.96"/>
    </reaction>
</comment>
<dbReference type="Pfam" id="PF01329">
    <property type="entry name" value="Pterin_4a"/>
    <property type="match status" value="1"/>
</dbReference>
<protein>
    <recommendedName>
        <fullName evidence="3">4a-hydroxytetrahydrobiopterin dehydratase</fullName>
        <ecNumber evidence="3">4.2.1.96</ecNumber>
    </recommendedName>
</protein>
<dbReference type="SUPFAM" id="SSF55248">
    <property type="entry name" value="PCD-like"/>
    <property type="match status" value="1"/>
</dbReference>